<accession>A0A162CBN8</accession>
<dbReference type="RefSeq" id="WP_063367278.1">
    <property type="nucleotide sequence ID" value="NZ_AUYC01000018.1"/>
</dbReference>
<evidence type="ECO:0000313" key="1">
    <source>
        <dbReference type="EMBL" id="KZN65264.1"/>
    </source>
</evidence>
<protein>
    <submittedName>
        <fullName evidence="1">Uncharacterized protein</fullName>
    </submittedName>
</protein>
<sequence length="287" mass="32884">MNRNLINLINKSKFISYLDALGIDSNEVKDAIIQDFNEDEFEHFVNSSNGMLSPNTYIYDLVFKYVNEFLYQQYRELVIFEGEGKIDVRTMIATSNSLVSRPDLLKPFDKSPGFSAPDELNDFVVIARFERQFEARDYGSNTKGNRAVICEGCLPIKININPLKSFPCTQDIWKDEYCYGTPAIQGLCINENSLEAAQVIWMNGELLSLLGLSLDRYDNGLRALNENGEAVLIYRCWRESLVGKGNSFVGLNSNISRLEGCDLILRKDFYERLKMIIPDMVFYTEIF</sequence>
<organism evidence="1 2">
    <name type="scientific">Pseudoalteromonas luteoviolacea CPMOR-1</name>
    <dbReference type="NCBI Taxonomy" id="1365248"/>
    <lineage>
        <taxon>Bacteria</taxon>
        <taxon>Pseudomonadati</taxon>
        <taxon>Pseudomonadota</taxon>
        <taxon>Gammaproteobacteria</taxon>
        <taxon>Alteromonadales</taxon>
        <taxon>Pseudoalteromonadaceae</taxon>
        <taxon>Pseudoalteromonas</taxon>
    </lineage>
</organism>
<evidence type="ECO:0000313" key="2">
    <source>
        <dbReference type="Proteomes" id="UP000076486"/>
    </source>
</evidence>
<gene>
    <name evidence="1" type="ORF">N473_01430</name>
</gene>
<reference evidence="1 2" key="1">
    <citation type="submission" date="2013-07" db="EMBL/GenBank/DDBJ databases">
        <title>Comparative Genomic and Metabolomic Analysis of Twelve Strains of Pseudoalteromonas luteoviolacea.</title>
        <authorList>
            <person name="Vynne N.G."/>
            <person name="Mansson M."/>
            <person name="Gram L."/>
        </authorList>
    </citation>
    <scope>NUCLEOTIDE SEQUENCE [LARGE SCALE GENOMIC DNA]</scope>
    <source>
        <strain evidence="1 2">CPMOR-1</strain>
    </source>
</reference>
<dbReference type="AlphaFoldDB" id="A0A162CBN8"/>
<dbReference type="EMBL" id="AUYC01000018">
    <property type="protein sequence ID" value="KZN65264.1"/>
    <property type="molecule type" value="Genomic_DNA"/>
</dbReference>
<name>A0A162CBN8_9GAMM</name>
<comment type="caution">
    <text evidence="1">The sequence shown here is derived from an EMBL/GenBank/DDBJ whole genome shotgun (WGS) entry which is preliminary data.</text>
</comment>
<dbReference type="PATRIC" id="fig|1365248.3.peg.1461"/>
<proteinExistence type="predicted"/>
<dbReference type="Proteomes" id="UP000076486">
    <property type="component" value="Unassembled WGS sequence"/>
</dbReference>